<dbReference type="OrthoDB" id="650920at2"/>
<protein>
    <submittedName>
        <fullName evidence="1">Uncharacterized protein</fullName>
    </submittedName>
</protein>
<evidence type="ECO:0000313" key="2">
    <source>
        <dbReference type="Proteomes" id="UP000325529"/>
    </source>
</evidence>
<name>A0A5J6GDR3_STRKN</name>
<keyword evidence="2" id="KW-1185">Reference proteome</keyword>
<dbReference type="RefSeq" id="WP_055549578.1">
    <property type="nucleotide sequence ID" value="NZ_CP023699.1"/>
</dbReference>
<organism evidence="1 2">
    <name type="scientific">Streptomyces kanamyceticus</name>
    <dbReference type="NCBI Taxonomy" id="1967"/>
    <lineage>
        <taxon>Bacteria</taxon>
        <taxon>Bacillati</taxon>
        <taxon>Actinomycetota</taxon>
        <taxon>Actinomycetes</taxon>
        <taxon>Kitasatosporales</taxon>
        <taxon>Streptomycetaceae</taxon>
        <taxon>Streptomyces</taxon>
    </lineage>
</organism>
<sequence>MTSSDIEVEAKQKVTDALQFIENLELDQPEMRYVPPGLALQEEESAAVVAGSIVAFTDGLNGQQKSDVLNATLIAQLAANKKYDRDENTKKWYDYYRSVLEQVGWVVPSFSFAKLTVAGSRFTVDRAVIALLQAIASPGEISVAKAAIGSLKSLPDKDRSVVLFESNAHSDKLGNFQIAACGVSSGDTVVMKIGMFYFTTTERVTRVLFFSFPRASTTMQQARQTMTLNEDVYAQVREAVIKKLGDKASQFIDDLEI</sequence>
<accession>A0A5J6GDR3</accession>
<dbReference type="EMBL" id="CP023699">
    <property type="protein sequence ID" value="QEU92612.1"/>
    <property type="molecule type" value="Genomic_DNA"/>
</dbReference>
<dbReference type="Proteomes" id="UP000325529">
    <property type="component" value="Chromosome"/>
</dbReference>
<gene>
    <name evidence="1" type="ORF">CP970_18395</name>
</gene>
<dbReference type="KEGG" id="ska:CP970_18395"/>
<dbReference type="AlphaFoldDB" id="A0A5J6GDR3"/>
<proteinExistence type="predicted"/>
<evidence type="ECO:0000313" key="1">
    <source>
        <dbReference type="EMBL" id="QEU92612.1"/>
    </source>
</evidence>
<reference evidence="1 2" key="1">
    <citation type="submission" date="2017-09" db="EMBL/GenBank/DDBJ databases">
        <authorList>
            <person name="Lee N."/>
            <person name="Cho B.-K."/>
        </authorList>
    </citation>
    <scope>NUCLEOTIDE SEQUENCE [LARGE SCALE GENOMIC DNA]</scope>
    <source>
        <strain evidence="1 2">ATCC 12853</strain>
    </source>
</reference>